<sequence length="134" mass="14720">MDANSQGAVRLLRALLRTAALFTETGRSVYQDHFPHVRWMPVSDLGGHAVRLGLELAVLGHELVFEIRAGLEEDRFTIEGDMVLDGEVVQLALPPAATADVERFVAVLDRYAEELTEPARAHVGALIESFAQEV</sequence>
<comment type="caution">
    <text evidence="1">The sequence shown here is derived from an EMBL/GenBank/DDBJ whole genome shotgun (WGS) entry which is preliminary data.</text>
</comment>
<keyword evidence="2" id="KW-1185">Reference proteome</keyword>
<evidence type="ECO:0000313" key="1">
    <source>
        <dbReference type="EMBL" id="GIG78416.1"/>
    </source>
</evidence>
<accession>A0A8J3PSM9</accession>
<protein>
    <submittedName>
        <fullName evidence="1">Uncharacterized protein</fullName>
    </submittedName>
</protein>
<evidence type="ECO:0000313" key="2">
    <source>
        <dbReference type="Proteomes" id="UP000630097"/>
    </source>
</evidence>
<dbReference type="AlphaFoldDB" id="A0A8J3PSM9"/>
<proteinExistence type="predicted"/>
<gene>
    <name evidence="1" type="ORF">Pka01_15430</name>
</gene>
<reference evidence="1 2" key="1">
    <citation type="submission" date="2021-01" db="EMBL/GenBank/DDBJ databases">
        <title>Whole genome shotgun sequence of Planotetraspora kaengkrachanensis NBRC 104272.</title>
        <authorList>
            <person name="Komaki H."/>
            <person name="Tamura T."/>
        </authorList>
    </citation>
    <scope>NUCLEOTIDE SEQUENCE [LARGE SCALE GENOMIC DNA]</scope>
    <source>
        <strain evidence="1 2">NBRC 104272</strain>
    </source>
</reference>
<organism evidence="1 2">
    <name type="scientific">Planotetraspora kaengkrachanensis</name>
    <dbReference type="NCBI Taxonomy" id="575193"/>
    <lineage>
        <taxon>Bacteria</taxon>
        <taxon>Bacillati</taxon>
        <taxon>Actinomycetota</taxon>
        <taxon>Actinomycetes</taxon>
        <taxon>Streptosporangiales</taxon>
        <taxon>Streptosporangiaceae</taxon>
        <taxon>Planotetraspora</taxon>
    </lineage>
</organism>
<dbReference type="RefSeq" id="WP_203881885.1">
    <property type="nucleotide sequence ID" value="NZ_BAABHH010000006.1"/>
</dbReference>
<name>A0A8J3PSM9_9ACTN</name>
<dbReference type="Proteomes" id="UP000630097">
    <property type="component" value="Unassembled WGS sequence"/>
</dbReference>
<dbReference type="EMBL" id="BONV01000004">
    <property type="protein sequence ID" value="GIG78416.1"/>
    <property type="molecule type" value="Genomic_DNA"/>
</dbReference>